<keyword evidence="3" id="KW-1185">Reference proteome</keyword>
<name>A0A6A7ASY8_9PLEO</name>
<dbReference type="OrthoDB" id="3692961at2759"/>
<organism evidence="2 3">
    <name type="scientific">Plenodomus tracheiphilus IPT5</name>
    <dbReference type="NCBI Taxonomy" id="1408161"/>
    <lineage>
        <taxon>Eukaryota</taxon>
        <taxon>Fungi</taxon>
        <taxon>Dikarya</taxon>
        <taxon>Ascomycota</taxon>
        <taxon>Pezizomycotina</taxon>
        <taxon>Dothideomycetes</taxon>
        <taxon>Pleosporomycetidae</taxon>
        <taxon>Pleosporales</taxon>
        <taxon>Pleosporineae</taxon>
        <taxon>Leptosphaeriaceae</taxon>
        <taxon>Plenodomus</taxon>
    </lineage>
</organism>
<proteinExistence type="predicted"/>
<reference evidence="2" key="1">
    <citation type="submission" date="2020-01" db="EMBL/GenBank/DDBJ databases">
        <authorList>
            <consortium name="DOE Joint Genome Institute"/>
            <person name="Haridas S."/>
            <person name="Albert R."/>
            <person name="Binder M."/>
            <person name="Bloem J."/>
            <person name="Labutti K."/>
            <person name="Salamov A."/>
            <person name="Andreopoulos B."/>
            <person name="Baker S.E."/>
            <person name="Barry K."/>
            <person name="Bills G."/>
            <person name="Bluhm B.H."/>
            <person name="Cannon C."/>
            <person name="Castanera R."/>
            <person name="Culley D.E."/>
            <person name="Daum C."/>
            <person name="Ezra D."/>
            <person name="Gonzalez J.B."/>
            <person name="Henrissat B."/>
            <person name="Kuo A."/>
            <person name="Liang C."/>
            <person name="Lipzen A."/>
            <person name="Lutzoni F."/>
            <person name="Magnuson J."/>
            <person name="Mondo S."/>
            <person name="Nolan M."/>
            <person name="Ohm R."/>
            <person name="Pangilinan J."/>
            <person name="Park H.-J."/>
            <person name="Ramirez L."/>
            <person name="Alfaro M."/>
            <person name="Sun H."/>
            <person name="Tritt A."/>
            <person name="Yoshinaga Y."/>
            <person name="Zwiers L.-H."/>
            <person name="Turgeon B.G."/>
            <person name="Goodwin S.B."/>
            <person name="Spatafora J.W."/>
            <person name="Crous P.W."/>
            <person name="Grigoriev I.V."/>
        </authorList>
    </citation>
    <scope>NUCLEOTIDE SEQUENCE</scope>
    <source>
        <strain evidence="2">IPT5</strain>
    </source>
</reference>
<dbReference type="EMBL" id="MU006335">
    <property type="protein sequence ID" value="KAF2846430.1"/>
    <property type="molecule type" value="Genomic_DNA"/>
</dbReference>
<dbReference type="AlphaFoldDB" id="A0A6A7ASY8"/>
<protein>
    <recommendedName>
        <fullName evidence="4">Extracellular membrane protein CFEM domain-containing protein</fullName>
    </recommendedName>
</protein>
<evidence type="ECO:0000256" key="1">
    <source>
        <dbReference type="SAM" id="SignalP"/>
    </source>
</evidence>
<feature type="signal peptide" evidence="1">
    <location>
        <begin position="1"/>
        <end position="19"/>
    </location>
</feature>
<keyword evidence="1" id="KW-0732">Signal</keyword>
<accession>A0A6A7ASY8</accession>
<dbReference type="Proteomes" id="UP000799423">
    <property type="component" value="Unassembled WGS sequence"/>
</dbReference>
<evidence type="ECO:0000313" key="2">
    <source>
        <dbReference type="EMBL" id="KAF2846430.1"/>
    </source>
</evidence>
<evidence type="ECO:0008006" key="4">
    <source>
        <dbReference type="Google" id="ProtNLM"/>
    </source>
</evidence>
<feature type="chain" id="PRO_5025632531" description="Extracellular membrane protein CFEM domain-containing protein" evidence="1">
    <location>
        <begin position="20"/>
        <end position="167"/>
    </location>
</feature>
<gene>
    <name evidence="2" type="ORF">T440DRAFT_510915</name>
</gene>
<sequence>MHTPLHILSLTALLALTTAIPYPQDDPDGIFTIPIVIPTATITATPITTTDEPDDTITEAPVPAPTRSKNPHWEPIPVFSKQCTCELATARYPCWATDALQAVGGCPTPTRICSTLYSPTPRPGPHPCELGPNPPPLITELPVTLSVNITVPTVNVPVPVVPVVTVV</sequence>
<evidence type="ECO:0000313" key="3">
    <source>
        <dbReference type="Proteomes" id="UP000799423"/>
    </source>
</evidence>